<dbReference type="InterPro" id="IPR036909">
    <property type="entry name" value="Cyt_c-like_dom_sf"/>
</dbReference>
<evidence type="ECO:0000313" key="4">
    <source>
        <dbReference type="Proteomes" id="UP000199400"/>
    </source>
</evidence>
<dbReference type="AlphaFoldDB" id="A0A1I2G5R6"/>
<feature type="region of interest" description="Disordered" evidence="1">
    <location>
        <begin position="21"/>
        <end position="85"/>
    </location>
</feature>
<evidence type="ECO:0000256" key="2">
    <source>
        <dbReference type="SAM" id="SignalP"/>
    </source>
</evidence>
<accession>A0A1I2G5R6</accession>
<protein>
    <recommendedName>
        <fullName evidence="5">Cytochrome c domain-containing protein</fullName>
    </recommendedName>
</protein>
<evidence type="ECO:0008006" key="5">
    <source>
        <dbReference type="Google" id="ProtNLM"/>
    </source>
</evidence>
<dbReference type="GO" id="GO:0020037">
    <property type="term" value="F:heme binding"/>
    <property type="evidence" value="ECO:0007669"/>
    <property type="project" value="InterPro"/>
</dbReference>
<dbReference type="RefSeq" id="WP_096325739.1">
    <property type="nucleotide sequence ID" value="NZ_FOMX01000030.1"/>
</dbReference>
<proteinExistence type="predicted"/>
<feature type="compositionally biased region" description="Low complexity" evidence="1">
    <location>
        <begin position="26"/>
        <end position="41"/>
    </location>
</feature>
<organism evidence="3 4">
    <name type="scientific">Nannocystis exedens</name>
    <dbReference type="NCBI Taxonomy" id="54"/>
    <lineage>
        <taxon>Bacteria</taxon>
        <taxon>Pseudomonadati</taxon>
        <taxon>Myxococcota</taxon>
        <taxon>Polyangia</taxon>
        <taxon>Nannocystales</taxon>
        <taxon>Nannocystaceae</taxon>
        <taxon>Nannocystis</taxon>
    </lineage>
</organism>
<reference evidence="4" key="1">
    <citation type="submission" date="2016-10" db="EMBL/GenBank/DDBJ databases">
        <authorList>
            <person name="Varghese N."/>
            <person name="Submissions S."/>
        </authorList>
    </citation>
    <scope>NUCLEOTIDE SEQUENCE [LARGE SCALE GENOMIC DNA]</scope>
    <source>
        <strain evidence="4">ATCC 25963</strain>
    </source>
</reference>
<dbReference type="PROSITE" id="PS51257">
    <property type="entry name" value="PROKAR_LIPOPROTEIN"/>
    <property type="match status" value="1"/>
</dbReference>
<evidence type="ECO:0000313" key="3">
    <source>
        <dbReference type="EMBL" id="SFF12469.1"/>
    </source>
</evidence>
<dbReference type="SUPFAM" id="SSF46626">
    <property type="entry name" value="Cytochrome c"/>
    <property type="match status" value="1"/>
</dbReference>
<dbReference type="Proteomes" id="UP000199400">
    <property type="component" value="Unassembled WGS sequence"/>
</dbReference>
<gene>
    <name evidence="3" type="ORF">SAMN02745121_07050</name>
</gene>
<feature type="compositionally biased region" description="Low complexity" evidence="1">
    <location>
        <begin position="49"/>
        <end position="81"/>
    </location>
</feature>
<evidence type="ECO:0000256" key="1">
    <source>
        <dbReference type="SAM" id="MobiDB-lite"/>
    </source>
</evidence>
<sequence>MIGLSVRFIVVLAALAACTERDPLDSDTASDSASGSMSEGTETSAGDVTTAPPTTTAEPPTGSVPGDPTAPTTAPATTGPGQPELSHAAHIQPIWDANCVVGCHTHGGTSDAWIDLSEDAFASLVERPSLELPTLMLVAPGDLDGSYLWHKINGAHLEVGGTGVAMPPAPADPLSADDIDTIAQWIVQGCSP</sequence>
<name>A0A1I2G5R6_9BACT</name>
<dbReference type="STRING" id="54.SAMN02745121_07050"/>
<feature type="signal peptide" evidence="2">
    <location>
        <begin position="1"/>
        <end position="16"/>
    </location>
</feature>
<keyword evidence="2" id="KW-0732">Signal</keyword>
<dbReference type="OrthoDB" id="5484666at2"/>
<feature type="chain" id="PRO_5011635421" description="Cytochrome c domain-containing protein" evidence="2">
    <location>
        <begin position="17"/>
        <end position="192"/>
    </location>
</feature>
<keyword evidence="4" id="KW-1185">Reference proteome</keyword>
<dbReference type="EMBL" id="FOMX01000030">
    <property type="protein sequence ID" value="SFF12469.1"/>
    <property type="molecule type" value="Genomic_DNA"/>
</dbReference>
<dbReference type="GO" id="GO:0009055">
    <property type="term" value="F:electron transfer activity"/>
    <property type="evidence" value="ECO:0007669"/>
    <property type="project" value="InterPro"/>
</dbReference>